<accession>A0AC11D266</accession>
<protein>
    <submittedName>
        <fullName evidence="1">Vacuolar protein sorting 4 homolog A</fullName>
    </submittedName>
</protein>
<reference evidence="1" key="1">
    <citation type="submission" date="2020-11" db="EMBL/GenBank/DDBJ databases">
        <authorList>
            <person name="Davenport K.M."/>
            <person name="Bickhart D.M."/>
            <person name="Smith T.P.L."/>
            <person name="Murdoch B.M."/>
            <person name="Rosen B.D."/>
        </authorList>
    </citation>
    <scope>NUCLEOTIDE SEQUENCE [LARGE SCALE GENOMIC DNA]</scope>
    <source>
        <strain evidence="1">OAR_USU_Benz2616</strain>
    </source>
</reference>
<reference evidence="1" key="3">
    <citation type="submission" date="2025-09" db="UniProtKB">
        <authorList>
            <consortium name="Ensembl"/>
        </authorList>
    </citation>
    <scope>IDENTIFICATION</scope>
</reference>
<name>A0AC11D266_SHEEP</name>
<evidence type="ECO:0000313" key="1">
    <source>
        <dbReference type="Ensembl" id="ENSOARP00020038424.1"/>
    </source>
</evidence>
<dbReference type="Ensembl" id="ENSOART00020074208.1">
    <property type="protein sequence ID" value="ENSOARP00020038424.1"/>
    <property type="gene ID" value="ENSOARG00020009102.2"/>
</dbReference>
<sequence>MTTSTLQKAIDLVTKATEEDKAKNYEEALRLYQHAVEYFLHAIKYEAHSDKAKESIRAKCMQYLDRAEKLKDYLRNKEKHGKKPVKENQSESKGSDSDSEGDNPEKKKLQEQLMGAVVMEKPNIRWNDVAGLEGAKEALKEAVILPIKFPHLFTGKRTPWRGILLFGPPGTGKSYLAKAVATEANNSTFFSVSSSDLMSKWLGESEKLVKNLFELARQHKPSIIFIDEVDSLCGSRNENESEAARRIKTEFLVQMQGVGNNNDGTLVLGATNIPWVLDSAIRRRFEKRIYIPLPEEAARAQMFRLHLGSTPHNLTEANIHELARKTEGYSGADISVIVRDSLMQPVRKVQSATHFKKVSRPTGSRLESQERGCWLSGCLGDCASWEPRLSAFRGRAVPAPQPPQCWLEGNHLKSGDARGQGAMTTTPATCASPVLMLVVGPAACLKARGIKWHTTQRKCMRAVDGYQGAADTAGSALRVGETPVTTADGNPYPSLIPSLGDRQQRLLS</sequence>
<reference evidence="1" key="2">
    <citation type="submission" date="2025-08" db="UniProtKB">
        <authorList>
            <consortium name="Ensembl"/>
        </authorList>
    </citation>
    <scope>IDENTIFICATION</scope>
</reference>
<proteinExistence type="predicted"/>
<organism evidence="1">
    <name type="scientific">Ovis aries</name>
    <name type="common">Sheep</name>
    <dbReference type="NCBI Taxonomy" id="9940"/>
    <lineage>
        <taxon>Eukaryota</taxon>
        <taxon>Metazoa</taxon>
        <taxon>Chordata</taxon>
        <taxon>Craniata</taxon>
        <taxon>Vertebrata</taxon>
        <taxon>Euteleostomi</taxon>
        <taxon>Mammalia</taxon>
        <taxon>Eutheria</taxon>
        <taxon>Laurasiatheria</taxon>
        <taxon>Artiodactyla</taxon>
        <taxon>Ruminantia</taxon>
        <taxon>Pecora</taxon>
        <taxon>Bovidae</taxon>
        <taxon>Caprinae</taxon>
        <taxon>Ovis</taxon>
    </lineage>
</organism>
<gene>
    <name evidence="1" type="primary">VPS4A</name>
</gene>